<dbReference type="HOGENOM" id="CLU_2154248_0_0_7"/>
<dbReference type="GO" id="GO:0005509">
    <property type="term" value="F:calcium ion binding"/>
    <property type="evidence" value="ECO:0007669"/>
    <property type="project" value="InterPro"/>
</dbReference>
<evidence type="ECO:0000256" key="2">
    <source>
        <dbReference type="SAM" id="SignalP"/>
    </source>
</evidence>
<organism evidence="4 5">
    <name type="scientific">Desulfocurvibacter africanus subsp. africanus str. Walvis Bay</name>
    <dbReference type="NCBI Taxonomy" id="690850"/>
    <lineage>
        <taxon>Bacteria</taxon>
        <taxon>Pseudomonadati</taxon>
        <taxon>Thermodesulfobacteriota</taxon>
        <taxon>Desulfovibrionia</taxon>
        <taxon>Desulfovibrionales</taxon>
        <taxon>Desulfovibrionaceae</taxon>
        <taxon>Desulfocurvibacter</taxon>
    </lineage>
</organism>
<dbReference type="EMBL" id="CP003221">
    <property type="protein sequence ID" value="EGJ48914.1"/>
    <property type="molecule type" value="Genomic_DNA"/>
</dbReference>
<feature type="signal peptide" evidence="2">
    <location>
        <begin position="1"/>
        <end position="21"/>
    </location>
</feature>
<feature type="compositionally biased region" description="Gly residues" evidence="1">
    <location>
        <begin position="103"/>
        <end position="113"/>
    </location>
</feature>
<feature type="region of interest" description="Disordered" evidence="1">
    <location>
        <begin position="78"/>
        <end position="113"/>
    </location>
</feature>
<reference evidence="4 5" key="1">
    <citation type="journal article" date="2011" name="J. Bacteriol.">
        <title>Genome sequence of the mercury-methylating and pleomorphic Desulfovibrio africanus Strain Walvis Bay.</title>
        <authorList>
            <person name="Brown S.D."/>
            <person name="Wall J.D."/>
            <person name="Kucken A.M."/>
            <person name="Gilmour C.C."/>
            <person name="Podar M."/>
            <person name="Brandt C.C."/>
            <person name="Teshima H."/>
            <person name="Detter J.C."/>
            <person name="Han C.S."/>
            <person name="Land M.L."/>
            <person name="Lucas S."/>
            <person name="Han J."/>
            <person name="Pennacchio L."/>
            <person name="Nolan M."/>
            <person name="Pitluck S."/>
            <person name="Woyke T."/>
            <person name="Goodwin L."/>
            <person name="Palumbo A.V."/>
            <person name="Elias D.A."/>
        </authorList>
    </citation>
    <scope>NUCLEOTIDE SEQUENCE [LARGE SCALE GENOMIC DNA]</scope>
    <source>
        <strain evidence="4 5">Walvis Bay</strain>
    </source>
</reference>
<dbReference type="KEGG" id="daf:Desaf_0561"/>
<dbReference type="SUPFAM" id="SSF47473">
    <property type="entry name" value="EF-hand"/>
    <property type="match status" value="1"/>
</dbReference>
<dbReference type="InterPro" id="IPR018247">
    <property type="entry name" value="EF_Hand_1_Ca_BS"/>
</dbReference>
<dbReference type="Pfam" id="PF13202">
    <property type="entry name" value="EF-hand_5"/>
    <property type="match status" value="2"/>
</dbReference>
<keyword evidence="2" id="KW-0732">Signal</keyword>
<feature type="chain" id="PRO_5003308722" description="EF-hand domain-containing protein" evidence="2">
    <location>
        <begin position="22"/>
        <end position="113"/>
    </location>
</feature>
<dbReference type="AlphaFoldDB" id="F3YVV6"/>
<evidence type="ECO:0000313" key="5">
    <source>
        <dbReference type="Proteomes" id="UP000007844"/>
    </source>
</evidence>
<gene>
    <name evidence="4" type="ORF">Desaf_0561</name>
</gene>
<dbReference type="InterPro" id="IPR011992">
    <property type="entry name" value="EF-hand-dom_pair"/>
</dbReference>
<evidence type="ECO:0000256" key="1">
    <source>
        <dbReference type="SAM" id="MobiDB-lite"/>
    </source>
</evidence>
<accession>F3YVV6</accession>
<dbReference type="Proteomes" id="UP000007844">
    <property type="component" value="Chromosome"/>
</dbReference>
<keyword evidence="5" id="KW-1185">Reference proteome</keyword>
<dbReference type="RefSeq" id="WP_014258754.1">
    <property type="nucleotide sequence ID" value="NC_016629.1"/>
</dbReference>
<evidence type="ECO:0000313" key="4">
    <source>
        <dbReference type="EMBL" id="EGJ48914.1"/>
    </source>
</evidence>
<feature type="domain" description="EF-hand" evidence="3">
    <location>
        <begin position="81"/>
        <end position="99"/>
    </location>
</feature>
<dbReference type="PROSITE" id="PS00018">
    <property type="entry name" value="EF_HAND_1"/>
    <property type="match status" value="1"/>
</dbReference>
<proteinExistence type="predicted"/>
<dbReference type="InterPro" id="IPR002048">
    <property type="entry name" value="EF_hand_dom"/>
</dbReference>
<dbReference type="Gene3D" id="1.10.238.10">
    <property type="entry name" value="EF-hand"/>
    <property type="match status" value="1"/>
</dbReference>
<protein>
    <recommendedName>
        <fullName evidence="3">EF-hand domain-containing protein</fullName>
    </recommendedName>
</protein>
<dbReference type="STRING" id="690850.Desaf_0561"/>
<feature type="domain" description="EF-hand" evidence="3">
    <location>
        <begin position="52"/>
        <end position="70"/>
    </location>
</feature>
<evidence type="ECO:0000259" key="3">
    <source>
        <dbReference type="Pfam" id="PF13202"/>
    </source>
</evidence>
<sequence length="113" mass="11980" precursor="true">MQRIALIASLLALLVAVPAMAQVGKDWGSGGFESYGTKEGGESGQMAMDRGFEEVDQDADGMVTESELQESYGDQITQERSFNEMDQNADGGLSQEEYQMAGGQAGSEGGESQ</sequence>
<name>F3YVV6_DESAF</name>